<keyword evidence="2" id="KW-1185">Reference proteome</keyword>
<accession>A0A1X7J5P0</accession>
<evidence type="ECO:0000313" key="1">
    <source>
        <dbReference type="EMBL" id="SMG22812.1"/>
    </source>
</evidence>
<proteinExistence type="predicted"/>
<reference evidence="2" key="1">
    <citation type="submission" date="2017-04" db="EMBL/GenBank/DDBJ databases">
        <authorList>
            <person name="Varghese N."/>
            <person name="Submissions S."/>
        </authorList>
    </citation>
    <scope>NUCLEOTIDE SEQUENCE [LARGE SCALE GENOMIC DNA]</scope>
    <source>
        <strain evidence="2">USBA 82</strain>
    </source>
</reference>
<dbReference type="STRING" id="561720.SAMN06275492_10864"/>
<evidence type="ECO:0000313" key="2">
    <source>
        <dbReference type="Proteomes" id="UP000193355"/>
    </source>
</evidence>
<gene>
    <name evidence="1" type="ORF">SAMN06275492_10864</name>
</gene>
<name>A0A1X7J5P0_9BACT</name>
<dbReference type="EMBL" id="FXBB01000008">
    <property type="protein sequence ID" value="SMG22812.1"/>
    <property type="molecule type" value="Genomic_DNA"/>
</dbReference>
<dbReference type="AlphaFoldDB" id="A0A1X7J5P0"/>
<sequence>MNAFNFVVAYLLLSACVLWRKEIIEKYRAIRQKAHQA</sequence>
<dbReference type="Proteomes" id="UP000193355">
    <property type="component" value="Unassembled WGS sequence"/>
</dbReference>
<protein>
    <submittedName>
        <fullName evidence="1">Uncharacterized protein</fullName>
    </submittedName>
</protein>
<organism evidence="1 2">
    <name type="scientific">Dethiosulfovibrio salsuginis</name>
    <dbReference type="NCBI Taxonomy" id="561720"/>
    <lineage>
        <taxon>Bacteria</taxon>
        <taxon>Thermotogati</taxon>
        <taxon>Synergistota</taxon>
        <taxon>Synergistia</taxon>
        <taxon>Synergistales</taxon>
        <taxon>Dethiosulfovibrionaceae</taxon>
        <taxon>Dethiosulfovibrio</taxon>
    </lineage>
</organism>